<evidence type="ECO:0000256" key="1">
    <source>
        <dbReference type="ARBA" id="ARBA00008826"/>
    </source>
</evidence>
<dbReference type="UniPathway" id="UPA00241">
    <property type="reaction ID" value="UER00356"/>
</dbReference>
<dbReference type="Pfam" id="PF04229">
    <property type="entry name" value="GrpB"/>
    <property type="match status" value="1"/>
</dbReference>
<evidence type="ECO:0000256" key="4">
    <source>
        <dbReference type="ARBA" id="ARBA00022741"/>
    </source>
</evidence>
<dbReference type="GO" id="GO:0004140">
    <property type="term" value="F:dephospho-CoA kinase activity"/>
    <property type="evidence" value="ECO:0007669"/>
    <property type="project" value="UniProtKB-UniRule"/>
</dbReference>
<dbReference type="PANTHER" id="PTHR10695:SF46">
    <property type="entry name" value="BIFUNCTIONAL COENZYME A SYNTHASE-RELATED"/>
    <property type="match status" value="1"/>
</dbReference>
<dbReference type="InterPro" id="IPR027417">
    <property type="entry name" value="P-loop_NTPase"/>
</dbReference>
<dbReference type="Gene3D" id="3.40.50.300">
    <property type="entry name" value="P-loop containing nucleotide triphosphate hydrolases"/>
    <property type="match status" value="1"/>
</dbReference>
<dbReference type="CDD" id="cd02022">
    <property type="entry name" value="DPCK"/>
    <property type="match status" value="1"/>
</dbReference>
<dbReference type="InterPro" id="IPR043519">
    <property type="entry name" value="NT_sf"/>
</dbReference>
<protein>
    <recommendedName>
        <fullName evidence="7 8">Dephospho-CoA kinase</fullName>
        <ecNumber evidence="7 8">2.7.1.24</ecNumber>
    </recommendedName>
    <alternativeName>
        <fullName evidence="7">Dephosphocoenzyme A kinase</fullName>
    </alternativeName>
</protein>
<evidence type="ECO:0000256" key="8">
    <source>
        <dbReference type="NCBIfam" id="TIGR00152"/>
    </source>
</evidence>
<dbReference type="Pfam" id="PF01121">
    <property type="entry name" value="CoaE"/>
    <property type="match status" value="1"/>
</dbReference>
<dbReference type="SUPFAM" id="SSF81301">
    <property type="entry name" value="Nucleotidyltransferase"/>
    <property type="match status" value="1"/>
</dbReference>
<dbReference type="GO" id="GO:0005737">
    <property type="term" value="C:cytoplasm"/>
    <property type="evidence" value="ECO:0007669"/>
    <property type="project" value="UniProtKB-SubCell"/>
</dbReference>
<comment type="subcellular location">
    <subcellularLocation>
        <location evidence="7">Cytoplasm</location>
    </subcellularLocation>
</comment>
<keyword evidence="7 10" id="KW-0808">Transferase</keyword>
<comment type="catalytic activity">
    <reaction evidence="7">
        <text>3'-dephospho-CoA + ATP = ADP + CoA + H(+)</text>
        <dbReference type="Rhea" id="RHEA:18245"/>
        <dbReference type="ChEBI" id="CHEBI:15378"/>
        <dbReference type="ChEBI" id="CHEBI:30616"/>
        <dbReference type="ChEBI" id="CHEBI:57287"/>
        <dbReference type="ChEBI" id="CHEBI:57328"/>
        <dbReference type="ChEBI" id="CHEBI:456216"/>
        <dbReference type="EC" id="2.7.1.24"/>
    </reaction>
</comment>
<dbReference type="EC" id="2.7.1.24" evidence="7 8"/>
<comment type="similarity">
    <text evidence="2">In the C-terminal section; belongs to the UPF0157 (GrpB) family.</text>
</comment>
<dbReference type="PROSITE" id="PS51219">
    <property type="entry name" value="DPCK"/>
    <property type="match status" value="1"/>
</dbReference>
<dbReference type="SUPFAM" id="SSF52540">
    <property type="entry name" value="P-loop containing nucleoside triphosphate hydrolases"/>
    <property type="match status" value="1"/>
</dbReference>
<sequence length="302" mass="32112">MGLTGGMGAGKSTVSKLLADHGAVIVDSDRIAREVVEPGTPGLASLVDAFGPEILHDDGNLDRAALAAKAFGSDDARKQLNSITHPLIGKRTAELIESAPADAIVVQDIPLLVEGGLAPLFNLVIVVWVDAEERVRRLMQYREIAEDDARARIAAQATDDQRRAVADVWLDNSGPVGSLDDEVGRLWDERLVPFERNVREGNVAAPARVVVPANPEWPRQAQRLIARLWVLAGEKAAAIHHVGPTALGDDAIDVIDLTITVADNSSSEALSQSLAAGGFPRADGVRRHGSADPGRPARLQMS</sequence>
<evidence type="ECO:0000256" key="6">
    <source>
        <dbReference type="ARBA" id="ARBA00022993"/>
    </source>
</evidence>
<reference evidence="10 11" key="2">
    <citation type="submission" date="2020-06" db="EMBL/GenBank/DDBJ databases">
        <title>Antribacter stalactiti gen. nov., sp. nov., a new member of the family Nacardiaceae isolated from a cave.</title>
        <authorList>
            <person name="Kim I.S."/>
        </authorList>
    </citation>
    <scope>NUCLEOTIDE SEQUENCE [LARGE SCALE GENOMIC DNA]</scope>
    <source>
        <strain evidence="10 11">YC2-7</strain>
    </source>
</reference>
<name>A0A848K816_9NOCA</name>
<dbReference type="EMBL" id="VCQU01000002">
    <property type="protein sequence ID" value="NMN95125.1"/>
    <property type="molecule type" value="Genomic_DNA"/>
</dbReference>
<dbReference type="AlphaFoldDB" id="A0A848K816"/>
<keyword evidence="7 10" id="KW-0418">Kinase</keyword>
<feature type="binding site" evidence="7">
    <location>
        <begin position="8"/>
        <end position="13"/>
    </location>
    <ligand>
        <name>ATP</name>
        <dbReference type="ChEBI" id="CHEBI:30616"/>
    </ligand>
</feature>
<keyword evidence="5 7" id="KW-0067">ATP-binding</keyword>
<reference evidence="10 11" key="1">
    <citation type="submission" date="2019-05" db="EMBL/GenBank/DDBJ databases">
        <authorList>
            <person name="Lee S.D."/>
        </authorList>
    </citation>
    <scope>NUCLEOTIDE SEQUENCE [LARGE SCALE GENOMIC DNA]</scope>
    <source>
        <strain evidence="10 11">YC2-7</strain>
    </source>
</reference>
<dbReference type="NCBIfam" id="NF002879">
    <property type="entry name" value="PRK03333.1"/>
    <property type="match status" value="1"/>
</dbReference>
<keyword evidence="3 7" id="KW-0963">Cytoplasm</keyword>
<evidence type="ECO:0000256" key="3">
    <source>
        <dbReference type="ARBA" id="ARBA00022490"/>
    </source>
</evidence>
<evidence type="ECO:0000256" key="5">
    <source>
        <dbReference type="ARBA" id="ARBA00022840"/>
    </source>
</evidence>
<dbReference type="GO" id="GO:0015937">
    <property type="term" value="P:coenzyme A biosynthetic process"/>
    <property type="evidence" value="ECO:0007669"/>
    <property type="project" value="UniProtKB-UniRule"/>
</dbReference>
<comment type="caution">
    <text evidence="10">The sequence shown here is derived from an EMBL/GenBank/DDBJ whole genome shotgun (WGS) entry which is preliminary data.</text>
</comment>
<evidence type="ECO:0000256" key="7">
    <source>
        <dbReference type="HAMAP-Rule" id="MF_00376"/>
    </source>
</evidence>
<dbReference type="InterPro" id="IPR001977">
    <property type="entry name" value="Depp_CoAkinase"/>
</dbReference>
<comment type="similarity">
    <text evidence="1">In the N-terminal section; belongs to the CoaE family.</text>
</comment>
<dbReference type="NCBIfam" id="TIGR00152">
    <property type="entry name" value="dephospho-CoA kinase"/>
    <property type="match status" value="1"/>
</dbReference>
<feature type="region of interest" description="Disordered" evidence="9">
    <location>
        <begin position="281"/>
        <end position="302"/>
    </location>
</feature>
<gene>
    <name evidence="7" type="primary">coaE</name>
    <name evidence="10" type="ORF">FGL95_08790</name>
</gene>
<dbReference type="Gene3D" id="3.30.460.10">
    <property type="entry name" value="Beta Polymerase, domain 2"/>
    <property type="match status" value="1"/>
</dbReference>
<dbReference type="InterPro" id="IPR007344">
    <property type="entry name" value="GrpB/CoaE"/>
</dbReference>
<keyword evidence="11" id="KW-1185">Reference proteome</keyword>
<evidence type="ECO:0000256" key="2">
    <source>
        <dbReference type="ARBA" id="ARBA00011058"/>
    </source>
</evidence>
<comment type="similarity">
    <text evidence="7">Belongs to the CoaE family.</text>
</comment>
<accession>A0A848K816</accession>
<comment type="function">
    <text evidence="7">Catalyzes the phosphorylation of the 3'-hydroxyl group of dephosphocoenzyme A to form coenzyme A.</text>
</comment>
<keyword evidence="6 7" id="KW-0173">Coenzyme A biosynthesis</keyword>
<evidence type="ECO:0000256" key="9">
    <source>
        <dbReference type="SAM" id="MobiDB-lite"/>
    </source>
</evidence>
<dbReference type="PANTHER" id="PTHR10695">
    <property type="entry name" value="DEPHOSPHO-COA KINASE-RELATED"/>
    <property type="match status" value="1"/>
</dbReference>
<organism evidence="10 11">
    <name type="scientific">Antrihabitans stalactiti</name>
    <dbReference type="NCBI Taxonomy" id="2584121"/>
    <lineage>
        <taxon>Bacteria</taxon>
        <taxon>Bacillati</taxon>
        <taxon>Actinomycetota</taxon>
        <taxon>Actinomycetes</taxon>
        <taxon>Mycobacteriales</taxon>
        <taxon>Nocardiaceae</taxon>
        <taxon>Antrihabitans</taxon>
    </lineage>
</organism>
<evidence type="ECO:0000313" key="11">
    <source>
        <dbReference type="Proteomes" id="UP000535543"/>
    </source>
</evidence>
<dbReference type="HAMAP" id="MF_00376">
    <property type="entry name" value="Dephospho_CoA_kinase"/>
    <property type="match status" value="1"/>
</dbReference>
<evidence type="ECO:0000313" key="10">
    <source>
        <dbReference type="EMBL" id="NMN95125.1"/>
    </source>
</evidence>
<keyword evidence="4 7" id="KW-0547">Nucleotide-binding</keyword>
<dbReference type="Proteomes" id="UP000535543">
    <property type="component" value="Unassembled WGS sequence"/>
</dbReference>
<dbReference type="GO" id="GO:0005524">
    <property type="term" value="F:ATP binding"/>
    <property type="evidence" value="ECO:0007669"/>
    <property type="project" value="UniProtKB-UniRule"/>
</dbReference>
<comment type="pathway">
    <text evidence="7">Cofactor biosynthesis; coenzyme A biosynthesis; CoA from (R)-pantothenate: step 5/5.</text>
</comment>
<proteinExistence type="inferred from homology"/>